<keyword evidence="1" id="KW-0046">Antibiotic resistance</keyword>
<dbReference type="OrthoDB" id="6624781at2"/>
<reference evidence="2 3" key="1">
    <citation type="submission" date="2019-03" db="EMBL/GenBank/DDBJ databases">
        <title>Genomics of glacier-inhabiting Cryobacterium strains.</title>
        <authorList>
            <person name="Liu Q."/>
            <person name="Xin Y.-H."/>
        </authorList>
    </citation>
    <scope>NUCLEOTIDE SEQUENCE [LARGE SCALE GENOMIC DNA]</scope>
    <source>
        <strain evidence="2 3">RHLS22-1</strain>
    </source>
</reference>
<dbReference type="InterPro" id="IPR000335">
    <property type="entry name" value="Bleomycin-R"/>
</dbReference>
<dbReference type="SUPFAM" id="SSF54593">
    <property type="entry name" value="Glyoxalase/Bleomycin resistance protein/Dihydroxybiphenyl dioxygenase"/>
    <property type="match status" value="1"/>
</dbReference>
<comment type="caution">
    <text evidence="2">The sequence shown here is derived from an EMBL/GenBank/DDBJ whole genome shotgun (WGS) entry which is preliminary data.</text>
</comment>
<dbReference type="CDD" id="cd08349">
    <property type="entry name" value="BLMA_like"/>
    <property type="match status" value="1"/>
</dbReference>
<evidence type="ECO:0000313" key="2">
    <source>
        <dbReference type="EMBL" id="TFB97497.1"/>
    </source>
</evidence>
<name>A0A4R8VZQ1_9MICO</name>
<dbReference type="EMBL" id="SOFL01000053">
    <property type="protein sequence ID" value="TFB97497.1"/>
    <property type="molecule type" value="Genomic_DNA"/>
</dbReference>
<dbReference type="AlphaFoldDB" id="A0A4R8VZQ1"/>
<protein>
    <submittedName>
        <fullName evidence="2">VOC family protein</fullName>
    </submittedName>
</protein>
<dbReference type="Proteomes" id="UP000297907">
    <property type="component" value="Unassembled WGS sequence"/>
</dbReference>
<dbReference type="InterPro" id="IPR029068">
    <property type="entry name" value="Glyas_Bleomycin-R_OHBP_Dase"/>
</dbReference>
<gene>
    <name evidence="2" type="ORF">E3O42_16300</name>
</gene>
<dbReference type="Gene3D" id="3.10.180.10">
    <property type="entry name" value="2,3-Dihydroxybiphenyl 1,2-Dioxygenase, domain 1"/>
    <property type="match status" value="1"/>
</dbReference>
<evidence type="ECO:0000256" key="1">
    <source>
        <dbReference type="ARBA" id="ARBA00023251"/>
    </source>
</evidence>
<dbReference type="GO" id="GO:0046677">
    <property type="term" value="P:response to antibiotic"/>
    <property type="evidence" value="ECO:0007669"/>
    <property type="project" value="UniProtKB-KW"/>
</dbReference>
<proteinExistence type="predicted"/>
<keyword evidence="3" id="KW-1185">Reference proteome</keyword>
<accession>A0A4R8VZQ1</accession>
<sequence length="239" mass="25441">MGERTIPILPCRDLDEVVGFYAALGFVVTFRQTRPNPYLCLQRGGLDLHFFAVKGFDPESSMGSAIVLVPDSGELFDEFAAGLREAFGALPLTGIPRITRPRRKQGTAGGFTVVDPGGNWLRISSSARDAETESDEGGHLDKVLLTAARQGDARGDISAAITVIKAGLVRHSDAADVDLVPVLAYLAELYVRSGDDDSALVTLDALDEIALDASEEARVAGVRRDAAELRSGLVRGSSQ</sequence>
<evidence type="ECO:0000313" key="3">
    <source>
        <dbReference type="Proteomes" id="UP000297907"/>
    </source>
</evidence>
<organism evidence="2 3">
    <name type="scientific">Cryobacterium adonitolivorans</name>
    <dbReference type="NCBI Taxonomy" id="1259189"/>
    <lineage>
        <taxon>Bacteria</taxon>
        <taxon>Bacillati</taxon>
        <taxon>Actinomycetota</taxon>
        <taxon>Actinomycetes</taxon>
        <taxon>Micrococcales</taxon>
        <taxon>Microbacteriaceae</taxon>
        <taxon>Cryobacterium</taxon>
    </lineage>
</organism>
<dbReference type="RefSeq" id="WP_134455015.1">
    <property type="nucleotide sequence ID" value="NZ_SOFL01000053.1"/>
</dbReference>